<feature type="domain" description="TtsA-like Glycoside hydrolase family 108" evidence="2">
    <location>
        <begin position="128"/>
        <end position="205"/>
    </location>
</feature>
<dbReference type="EMBL" id="LR796986">
    <property type="protein sequence ID" value="CAB4180604.1"/>
    <property type="molecule type" value="Genomic_DNA"/>
</dbReference>
<evidence type="ECO:0000256" key="1">
    <source>
        <dbReference type="SAM" id="MobiDB-lite"/>
    </source>
</evidence>
<evidence type="ECO:0000313" key="3">
    <source>
        <dbReference type="EMBL" id="CAB4180604.1"/>
    </source>
</evidence>
<feature type="compositionally biased region" description="Polar residues" evidence="1">
    <location>
        <begin position="503"/>
        <end position="515"/>
    </location>
</feature>
<dbReference type="Gene3D" id="1.20.141.10">
    <property type="entry name" value="Chitosanase, subunit A, domain 1"/>
    <property type="match status" value="1"/>
</dbReference>
<accession>A0A6J5QM13</accession>
<gene>
    <name evidence="3" type="ORF">UFOVP1049_63</name>
</gene>
<dbReference type="SUPFAM" id="SSF53955">
    <property type="entry name" value="Lysozyme-like"/>
    <property type="match status" value="1"/>
</dbReference>
<protein>
    <recommendedName>
        <fullName evidence="2">TtsA-like Glycoside hydrolase family 108 domain-containing protein</fullName>
    </recommendedName>
</protein>
<dbReference type="CDD" id="cd13926">
    <property type="entry name" value="N-acetylmuramidase_GH108"/>
    <property type="match status" value="1"/>
</dbReference>
<dbReference type="InterPro" id="IPR023346">
    <property type="entry name" value="Lysozyme-like_dom_sf"/>
</dbReference>
<name>A0A6J5QM13_9CAUD</name>
<feature type="region of interest" description="Disordered" evidence="1">
    <location>
        <begin position="500"/>
        <end position="519"/>
    </location>
</feature>
<dbReference type="InterPro" id="IPR008565">
    <property type="entry name" value="TtsA-like_GH18_dom"/>
</dbReference>
<dbReference type="Pfam" id="PF05838">
    <property type="entry name" value="Glyco_hydro_108"/>
    <property type="match status" value="1"/>
</dbReference>
<feature type="region of interest" description="Disordered" evidence="1">
    <location>
        <begin position="715"/>
        <end position="741"/>
    </location>
</feature>
<evidence type="ECO:0000259" key="2">
    <source>
        <dbReference type="Pfam" id="PF05838"/>
    </source>
</evidence>
<proteinExistence type="predicted"/>
<organism evidence="3">
    <name type="scientific">uncultured Caudovirales phage</name>
    <dbReference type="NCBI Taxonomy" id="2100421"/>
    <lineage>
        <taxon>Viruses</taxon>
        <taxon>Duplodnaviria</taxon>
        <taxon>Heunggongvirae</taxon>
        <taxon>Uroviricota</taxon>
        <taxon>Caudoviricetes</taxon>
        <taxon>Peduoviridae</taxon>
        <taxon>Maltschvirus</taxon>
        <taxon>Maltschvirus maltsch</taxon>
    </lineage>
</organism>
<reference evidence="3" key="1">
    <citation type="submission" date="2020-05" db="EMBL/GenBank/DDBJ databases">
        <authorList>
            <person name="Chiriac C."/>
            <person name="Salcher M."/>
            <person name="Ghai R."/>
            <person name="Kavagutti S V."/>
        </authorList>
    </citation>
    <scope>NUCLEOTIDE SEQUENCE</scope>
</reference>
<sequence length="741" mass="78132">MINVQNISSKLASLPDQALKQYAEMHKEDPYVFSLALSESNRRKQLRSQAQQPAPQPKVVDQAIADMDVRKALPEDLGIARIPVDMNMAGGGIVAFGDGGMSHYARGGNAGEGFTNADDSDAFKFALSNTLTLEGGLNKDDPVGGLTKYGISQRSYPKLDIAKLTPADAAAIYKKDYWDKIGGDEIAKKDPKLAALAFDTAVQHGVSGAKDMLSQSGDDPAKLLQVRSEKLQSLVQNNPKVYGPQANGWANRMAKLAYTLTPGSTAQAATPTDVAAPPQETDRSITGQLKDIGSGITGLLAPQGAGGYAPGTRNFFERAADQFGVPEETQRNVSNTLNALPGASILRAPAAVGKLSAAAQAAREAEIAAAAAKAEAAAGKVANLRLPAPAPQGIASIPRSTTAPPVAPRQTFPLSPESMDMNAKVQAARQAQQLRNLEADKAAAEAASKGVTTAKNAAQTSEAMEMANAARAANMANKVITPANKAVAAARNVQAARVGSDVNMPSSTDDQQMPQGSLGPAVYETQKSPYTYQQEQYQPKTKTEEKQIVAAAKDALPKTEDTDGWSKNDWLQFGLSMMAGQSPNALTNIGAAGLAVISAKAEKAREQNKLDLYKSVHETKPGEKMQAIERLMKEEGLSFADALEKYTYLSGGSTKEDLAATKAEVAKTARFKAYQDAVTKLDGTIVGLQGKSANATPAQKQAYSNALAELEKKAMLSDEQRTTPTAPAASPIKVLSVRPNP</sequence>